<name>V4TAE2_9HYPH</name>
<dbReference type="eggNOG" id="COG1671">
    <property type="taxonomic scope" value="Bacteria"/>
</dbReference>
<sequence>MDDSRVIEIYVDADACPVKNEIYKVAGRHGLRTLVVSNSFMNVPKDPLIERVIVGSGLDVADDWIAERARPGAVVVTADVPLASRCVKAGATVLSPKGRFFDERTIGMALATRNLMDDLRSAGEMTGGPPPFSQADRSAFLQALELAVVRLKRAGFGA</sequence>
<dbReference type="InterPro" id="IPR003791">
    <property type="entry name" value="UPF0178"/>
</dbReference>
<proteinExistence type="inferred from homology"/>
<organism evidence="3 4">
    <name type="scientific">Lutibaculum baratangense AMV1</name>
    <dbReference type="NCBI Taxonomy" id="631454"/>
    <lineage>
        <taxon>Bacteria</taxon>
        <taxon>Pseudomonadati</taxon>
        <taxon>Pseudomonadota</taxon>
        <taxon>Alphaproteobacteria</taxon>
        <taxon>Hyphomicrobiales</taxon>
        <taxon>Tepidamorphaceae</taxon>
        <taxon>Lutibaculum</taxon>
    </lineage>
</organism>
<dbReference type="Pfam" id="PF02639">
    <property type="entry name" value="DUF188"/>
    <property type="match status" value="1"/>
</dbReference>
<comment type="caution">
    <text evidence="3">The sequence shown here is derived from an EMBL/GenBank/DDBJ whole genome shotgun (WGS) entry which is preliminary data.</text>
</comment>
<dbReference type="CDD" id="cd18720">
    <property type="entry name" value="PIN_YqxD-like"/>
    <property type="match status" value="1"/>
</dbReference>
<keyword evidence="4" id="KW-1185">Reference proteome</keyword>
<evidence type="ECO:0000256" key="2">
    <source>
        <dbReference type="HAMAP-Rule" id="MF_00489"/>
    </source>
</evidence>
<dbReference type="EMBL" id="AWXZ01000039">
    <property type="protein sequence ID" value="ESR23403.1"/>
    <property type="molecule type" value="Genomic_DNA"/>
</dbReference>
<evidence type="ECO:0000313" key="3">
    <source>
        <dbReference type="EMBL" id="ESR23403.1"/>
    </source>
</evidence>
<dbReference type="PANTHER" id="PTHR35146">
    <property type="entry name" value="UPF0178 PROTEIN YAII"/>
    <property type="match status" value="1"/>
</dbReference>
<dbReference type="PANTHER" id="PTHR35146:SF1">
    <property type="entry name" value="UPF0178 PROTEIN YAII"/>
    <property type="match status" value="1"/>
</dbReference>
<evidence type="ECO:0000256" key="1">
    <source>
        <dbReference type="ARBA" id="ARBA00008522"/>
    </source>
</evidence>
<comment type="similarity">
    <text evidence="1 2">Belongs to the UPF0178 family.</text>
</comment>
<evidence type="ECO:0000313" key="4">
    <source>
        <dbReference type="Proteomes" id="UP000017819"/>
    </source>
</evidence>
<gene>
    <name evidence="3" type="ORF">N177_3471</name>
</gene>
<dbReference type="Proteomes" id="UP000017819">
    <property type="component" value="Unassembled WGS sequence"/>
</dbReference>
<dbReference type="STRING" id="631454.N177_3471"/>
<dbReference type="HAMAP" id="MF_00489">
    <property type="entry name" value="UPF0178"/>
    <property type="match status" value="1"/>
</dbReference>
<protein>
    <recommendedName>
        <fullName evidence="2">UPF0178 protein N177_3471</fullName>
    </recommendedName>
</protein>
<accession>V4TAE2</accession>
<dbReference type="AlphaFoldDB" id="V4TAE2"/>
<reference evidence="3 4" key="1">
    <citation type="journal article" date="2014" name="Genome Announc.">
        <title>Draft Genome Sequence of Lutibaculum baratangense Strain AMV1T, Isolated from a Mud Volcano in Andamans, India.</title>
        <authorList>
            <person name="Singh A."/>
            <person name="Sreenivas A."/>
            <person name="Sathyanarayana Reddy G."/>
            <person name="Pinnaka A.K."/>
            <person name="Shivaji S."/>
        </authorList>
    </citation>
    <scope>NUCLEOTIDE SEQUENCE [LARGE SCALE GENOMIC DNA]</scope>
    <source>
        <strain evidence="3 4">AMV1</strain>
    </source>
</reference>
<dbReference type="NCBIfam" id="NF001095">
    <property type="entry name" value="PRK00124.1"/>
    <property type="match status" value="1"/>
</dbReference>
<dbReference type="PATRIC" id="fig|631454.5.peg.3431"/>
<dbReference type="RefSeq" id="WP_023433589.1">
    <property type="nucleotide sequence ID" value="NZ_AWXZ01000039.1"/>
</dbReference>